<dbReference type="PRINTS" id="PR00195">
    <property type="entry name" value="DYNAMIN"/>
</dbReference>
<feature type="domain" description="Dynamin-type G" evidence="4">
    <location>
        <begin position="37"/>
        <end position="323"/>
    </location>
</feature>
<dbReference type="Gene3D" id="1.20.120.1240">
    <property type="entry name" value="Dynamin, middle domain"/>
    <property type="match status" value="1"/>
</dbReference>
<dbReference type="Pfam" id="PF00350">
    <property type="entry name" value="Dynamin_N"/>
    <property type="match status" value="1"/>
</dbReference>
<dbReference type="GO" id="GO:0008017">
    <property type="term" value="F:microtubule binding"/>
    <property type="evidence" value="ECO:0007669"/>
    <property type="project" value="TreeGrafter"/>
</dbReference>
<feature type="domain" description="GED" evidence="3">
    <location>
        <begin position="615"/>
        <end position="706"/>
    </location>
</feature>
<evidence type="ECO:0000313" key="6">
    <source>
        <dbReference type="Proteomes" id="UP000016924"/>
    </source>
</evidence>
<dbReference type="GO" id="GO:0016559">
    <property type="term" value="P:peroxisome fission"/>
    <property type="evidence" value="ECO:0007669"/>
    <property type="project" value="TreeGrafter"/>
</dbReference>
<dbReference type="FunFam" id="3.40.50.300:FF:001425">
    <property type="entry name" value="Dynamin GTPase, putative"/>
    <property type="match status" value="1"/>
</dbReference>
<protein>
    <recommendedName>
        <fullName evidence="7">Dynamin GTPase</fullName>
    </recommendedName>
</protein>
<dbReference type="GO" id="GO:0006897">
    <property type="term" value="P:endocytosis"/>
    <property type="evidence" value="ECO:0007669"/>
    <property type="project" value="TreeGrafter"/>
</dbReference>
<organism evidence="5 6">
    <name type="scientific">Coniosporium apollinis (strain CBS 100218)</name>
    <name type="common">Rock-inhabiting black yeast</name>
    <dbReference type="NCBI Taxonomy" id="1168221"/>
    <lineage>
        <taxon>Eukaryota</taxon>
        <taxon>Fungi</taxon>
        <taxon>Dikarya</taxon>
        <taxon>Ascomycota</taxon>
        <taxon>Pezizomycotina</taxon>
        <taxon>Dothideomycetes</taxon>
        <taxon>Dothideomycetes incertae sedis</taxon>
        <taxon>Coniosporium</taxon>
    </lineage>
</organism>
<dbReference type="GeneID" id="19898557"/>
<dbReference type="GO" id="GO:0005874">
    <property type="term" value="C:microtubule"/>
    <property type="evidence" value="ECO:0007669"/>
    <property type="project" value="TreeGrafter"/>
</dbReference>
<dbReference type="PANTHER" id="PTHR11566">
    <property type="entry name" value="DYNAMIN"/>
    <property type="match status" value="1"/>
</dbReference>
<dbReference type="InterPro" id="IPR022812">
    <property type="entry name" value="Dynamin"/>
</dbReference>
<dbReference type="OMA" id="ECMLAYY"/>
<dbReference type="SUPFAM" id="SSF52540">
    <property type="entry name" value="P-loop containing nucleoside triphosphate hydrolases"/>
    <property type="match status" value="1"/>
</dbReference>
<dbReference type="InterPro" id="IPR020850">
    <property type="entry name" value="GED_dom"/>
</dbReference>
<sequence length="710" mass="79782">MPYTAPDATVFRQLQSSEHANLLDDIDRLRSRGISKYIDLPQLIVCGDQSSGKSSVLEAISRVPFPTKDNLCTTFATELILRRSQTTHTAVSIRPGRSRTAEEKQQLLAFRESFTSTSDIPLLIEAAKGCIAGLNASQPNAFSEDVLQIESSGPDRPHLSIVDLPGLIHSENRQQTAADVETVGRLVQKYMSNPRSIMLVVISAKNDHANQIVLAKARQVDPRGTRTLGVITKPDTLHAGSESELAFVSLANNEDIKLELGWHVLRNRSFDSRDAGIEERDETERIFFTRGIWASLPPRNVGAAKLVARLQTLLMQKIGSELPAIIGEIQSAINVCEEHRKKLGEPRTSVNAQRRYLMETSQEFHGLAKEAIKGSYESHFFEEPPSDEGHAKRLRAIVQNLNEDFAEEMHEKGHRYCIITDEEWEERASRPSGWLSQQSESVGKLIITRSNFIKQIAQYVKRNHGRELPGTFNPLLIGPVFQKQSAPWQNLASKHVQRVGDAVKQFLELALQKLMDRASCDALYREVIEPVMEEKLRTTTTKLDEVLWPHQKVHPITYDRRFAQTTRDIRTKSQLRRAFTQFKPQQLAGLDDAGISRLIDEMVITADDSLDKYACSEILDIMEAYYKIAINRFIDDVATVVIERCLLQDLANIYCPLAVASMTDETVRSLAAESEDITAERELLDAKLKALSDGLRTCKRHVVRGSPGKS</sequence>
<evidence type="ECO:0000256" key="2">
    <source>
        <dbReference type="ARBA" id="ARBA00023134"/>
    </source>
</evidence>
<keyword evidence="1" id="KW-0547">Nucleotide-binding</keyword>
<dbReference type="GO" id="GO:0048312">
    <property type="term" value="P:intracellular distribution of mitochondria"/>
    <property type="evidence" value="ECO:0007669"/>
    <property type="project" value="TreeGrafter"/>
</dbReference>
<dbReference type="OrthoDB" id="415706at2759"/>
<dbReference type="GO" id="GO:0005739">
    <property type="term" value="C:mitochondrion"/>
    <property type="evidence" value="ECO:0007669"/>
    <property type="project" value="TreeGrafter"/>
</dbReference>
<dbReference type="PANTHER" id="PTHR11566:SF149">
    <property type="entry name" value="GTPASE, PUTATIVE (AFU_ORTHOLOGUE AFUA_6G11890)-RELATED"/>
    <property type="match status" value="1"/>
</dbReference>
<dbReference type="AlphaFoldDB" id="R7YJC8"/>
<dbReference type="eggNOG" id="KOG0446">
    <property type="taxonomic scope" value="Eukaryota"/>
</dbReference>
<dbReference type="GO" id="GO:0016020">
    <property type="term" value="C:membrane"/>
    <property type="evidence" value="ECO:0007669"/>
    <property type="project" value="TreeGrafter"/>
</dbReference>
<evidence type="ECO:0000256" key="1">
    <source>
        <dbReference type="ARBA" id="ARBA00022741"/>
    </source>
</evidence>
<dbReference type="GO" id="GO:0000266">
    <property type="term" value="P:mitochondrial fission"/>
    <property type="evidence" value="ECO:0007669"/>
    <property type="project" value="TreeGrafter"/>
</dbReference>
<dbReference type="Proteomes" id="UP000016924">
    <property type="component" value="Unassembled WGS sequence"/>
</dbReference>
<dbReference type="GO" id="GO:0003924">
    <property type="term" value="F:GTPase activity"/>
    <property type="evidence" value="ECO:0007669"/>
    <property type="project" value="InterPro"/>
</dbReference>
<dbReference type="InterPro" id="IPR001401">
    <property type="entry name" value="Dynamin_GTPase"/>
</dbReference>
<dbReference type="Gene3D" id="3.40.50.300">
    <property type="entry name" value="P-loop containing nucleotide triphosphate hydrolases"/>
    <property type="match status" value="1"/>
</dbReference>
<dbReference type="STRING" id="1168221.R7YJC8"/>
<evidence type="ECO:0008006" key="7">
    <source>
        <dbReference type="Google" id="ProtNLM"/>
    </source>
</evidence>
<evidence type="ECO:0000313" key="5">
    <source>
        <dbReference type="EMBL" id="EON62027.1"/>
    </source>
</evidence>
<dbReference type="GO" id="GO:0005525">
    <property type="term" value="F:GTP binding"/>
    <property type="evidence" value="ECO:0007669"/>
    <property type="project" value="InterPro"/>
</dbReference>
<dbReference type="EMBL" id="JH767557">
    <property type="protein sequence ID" value="EON62027.1"/>
    <property type="molecule type" value="Genomic_DNA"/>
</dbReference>
<evidence type="ECO:0000259" key="3">
    <source>
        <dbReference type="PROSITE" id="PS51388"/>
    </source>
</evidence>
<name>R7YJC8_CONA1</name>
<keyword evidence="2" id="KW-0342">GTP-binding</keyword>
<dbReference type="InterPro" id="IPR000375">
    <property type="entry name" value="Dynamin_stalk"/>
</dbReference>
<evidence type="ECO:0000259" key="4">
    <source>
        <dbReference type="PROSITE" id="PS51718"/>
    </source>
</evidence>
<dbReference type="InterPro" id="IPR030381">
    <property type="entry name" value="G_DYNAMIN_dom"/>
</dbReference>
<dbReference type="Pfam" id="PF01031">
    <property type="entry name" value="Dynamin_M"/>
    <property type="match status" value="1"/>
</dbReference>
<dbReference type="InterPro" id="IPR027417">
    <property type="entry name" value="P-loop_NTPase"/>
</dbReference>
<dbReference type="CDD" id="cd08771">
    <property type="entry name" value="DLP_1"/>
    <property type="match status" value="1"/>
</dbReference>
<accession>R7YJC8</accession>
<gene>
    <name evidence="5" type="ORF">W97_01246</name>
</gene>
<dbReference type="PROSITE" id="PS51718">
    <property type="entry name" value="G_DYNAMIN_2"/>
    <property type="match status" value="1"/>
</dbReference>
<reference evidence="6" key="1">
    <citation type="submission" date="2012-06" db="EMBL/GenBank/DDBJ databases">
        <title>The genome sequence of Coniosporium apollinis CBS 100218.</title>
        <authorList>
            <consortium name="The Broad Institute Genome Sequencing Platform"/>
            <person name="Cuomo C."/>
            <person name="Gorbushina A."/>
            <person name="Noack S."/>
            <person name="Walker B."/>
            <person name="Young S.K."/>
            <person name="Zeng Q."/>
            <person name="Gargeya S."/>
            <person name="Fitzgerald M."/>
            <person name="Haas B."/>
            <person name="Abouelleil A."/>
            <person name="Alvarado L."/>
            <person name="Arachchi H.M."/>
            <person name="Berlin A.M."/>
            <person name="Chapman S.B."/>
            <person name="Goldberg J."/>
            <person name="Griggs A."/>
            <person name="Gujja S."/>
            <person name="Hansen M."/>
            <person name="Howarth C."/>
            <person name="Imamovic A."/>
            <person name="Larimer J."/>
            <person name="McCowan C."/>
            <person name="Montmayeur A."/>
            <person name="Murphy C."/>
            <person name="Neiman D."/>
            <person name="Pearson M."/>
            <person name="Priest M."/>
            <person name="Roberts A."/>
            <person name="Saif S."/>
            <person name="Shea T."/>
            <person name="Sisk P."/>
            <person name="Sykes S."/>
            <person name="Wortman J."/>
            <person name="Nusbaum C."/>
            <person name="Birren B."/>
        </authorList>
    </citation>
    <scope>NUCLEOTIDE SEQUENCE [LARGE SCALE GENOMIC DNA]</scope>
    <source>
        <strain evidence="6">CBS 100218</strain>
    </source>
</reference>
<keyword evidence="6" id="KW-1185">Reference proteome</keyword>
<proteinExistence type="predicted"/>
<dbReference type="InterPro" id="IPR045063">
    <property type="entry name" value="Dynamin_N"/>
</dbReference>
<dbReference type="HOGENOM" id="CLU_008964_7_3_1"/>
<dbReference type="RefSeq" id="XP_007777344.1">
    <property type="nucleotide sequence ID" value="XM_007779154.1"/>
</dbReference>
<dbReference type="PROSITE" id="PS51388">
    <property type="entry name" value="GED"/>
    <property type="match status" value="1"/>
</dbReference>
<dbReference type="SMART" id="SM00053">
    <property type="entry name" value="DYNc"/>
    <property type="match status" value="1"/>
</dbReference>